<evidence type="ECO:0000313" key="2">
    <source>
        <dbReference type="EMBL" id="RXS98195.1"/>
    </source>
</evidence>
<organism evidence="2 3">
    <name type="scientific">Silvibacterium dinghuense</name>
    <dbReference type="NCBI Taxonomy" id="1560006"/>
    <lineage>
        <taxon>Bacteria</taxon>
        <taxon>Pseudomonadati</taxon>
        <taxon>Acidobacteriota</taxon>
        <taxon>Terriglobia</taxon>
        <taxon>Terriglobales</taxon>
        <taxon>Acidobacteriaceae</taxon>
        <taxon>Silvibacterium</taxon>
    </lineage>
</organism>
<feature type="chain" id="PRO_5020280086" evidence="1">
    <location>
        <begin position="34"/>
        <end position="246"/>
    </location>
</feature>
<feature type="signal peptide" evidence="1">
    <location>
        <begin position="1"/>
        <end position="33"/>
    </location>
</feature>
<protein>
    <submittedName>
        <fullName evidence="2">Uncharacterized protein</fullName>
    </submittedName>
</protein>
<keyword evidence="1" id="KW-0732">Signal</keyword>
<dbReference type="EMBL" id="SDMK01000001">
    <property type="protein sequence ID" value="RXS98195.1"/>
    <property type="molecule type" value="Genomic_DNA"/>
</dbReference>
<dbReference type="AlphaFoldDB" id="A0A4Q1SL57"/>
<name>A0A4Q1SL57_9BACT</name>
<dbReference type="Proteomes" id="UP000290253">
    <property type="component" value="Unassembled WGS sequence"/>
</dbReference>
<sequence>MRGYPCAVLTILRASLLFALLLALFLPARSAVAAAKVHVVALGGAKKVPYSLEGDPAGATGDEKNLTIRPLVVDGKLKEWTTGPAHDITDRSFVVRRALQLNDALPDDKGGGKSSHWVWQKGPWLLIDRVSGRITALHLADYDPAVSEVVWFRDYAAYCGLNTGGHQLYAVVSQIAARRPLLAKKLGPWDPEHHATPACAPAAWQREPLRVAFTPNGGQPSSFDLVGLSAVLVEDGDAAEAEGPGR</sequence>
<proteinExistence type="predicted"/>
<keyword evidence="3" id="KW-1185">Reference proteome</keyword>
<gene>
    <name evidence="2" type="ORF">ESZ00_06690</name>
</gene>
<accession>A0A4Q1SL57</accession>
<dbReference type="OrthoDB" id="115311at2"/>
<comment type="caution">
    <text evidence="2">The sequence shown here is derived from an EMBL/GenBank/DDBJ whole genome shotgun (WGS) entry which is preliminary data.</text>
</comment>
<reference evidence="2 3" key="1">
    <citation type="journal article" date="2016" name="Int. J. Syst. Evol. Microbiol.">
        <title>Acidipila dinghuensis sp. nov., an acidobacterium isolated from forest soil.</title>
        <authorList>
            <person name="Jiang Y.W."/>
            <person name="Wang J."/>
            <person name="Chen M.H."/>
            <person name="Lv Y.Y."/>
            <person name="Qiu L.H."/>
        </authorList>
    </citation>
    <scope>NUCLEOTIDE SEQUENCE [LARGE SCALE GENOMIC DNA]</scope>
    <source>
        <strain evidence="2 3">DHOF10</strain>
    </source>
</reference>
<evidence type="ECO:0000256" key="1">
    <source>
        <dbReference type="SAM" id="SignalP"/>
    </source>
</evidence>
<evidence type="ECO:0000313" key="3">
    <source>
        <dbReference type="Proteomes" id="UP000290253"/>
    </source>
</evidence>